<dbReference type="SUPFAM" id="SSF52467">
    <property type="entry name" value="DHS-like NAD/FAD-binding domain"/>
    <property type="match status" value="1"/>
</dbReference>
<dbReference type="Proteomes" id="UP000608071">
    <property type="component" value="Unassembled WGS sequence"/>
</dbReference>
<evidence type="ECO:0000256" key="2">
    <source>
        <dbReference type="PROSITE-ProRule" id="PRU00236"/>
    </source>
</evidence>
<reference evidence="4 5" key="1">
    <citation type="submission" date="2020-08" db="EMBL/GenBank/DDBJ databases">
        <title>A Genomic Blueprint of the Chicken Gut Microbiome.</title>
        <authorList>
            <person name="Gilroy R."/>
            <person name="Ravi A."/>
            <person name="Getino M."/>
            <person name="Pursley I."/>
            <person name="Horton D.L."/>
            <person name="Alikhan N.-F."/>
            <person name="Baker D."/>
            <person name="Gharbi K."/>
            <person name="Hall N."/>
            <person name="Watson M."/>
            <person name="Adriaenssens E.M."/>
            <person name="Foster-Nyarko E."/>
            <person name="Jarju S."/>
            <person name="Secka A."/>
            <person name="Antonio M."/>
            <person name="Oren A."/>
            <person name="Chaudhuri R."/>
            <person name="La Ragione R.M."/>
            <person name="Hildebrand F."/>
            <person name="Pallen M.J."/>
        </authorList>
    </citation>
    <scope>NUCLEOTIDE SEQUENCE [LARGE SCALE GENOMIC DNA]</scope>
    <source>
        <strain evidence="4 5">Sa2BVA9</strain>
    </source>
</reference>
<evidence type="ECO:0000313" key="5">
    <source>
        <dbReference type="Proteomes" id="UP000608071"/>
    </source>
</evidence>
<dbReference type="InterPro" id="IPR026590">
    <property type="entry name" value="Ssirtuin_cat_dom"/>
</dbReference>
<comment type="caution">
    <text evidence="2">Lacks conserved residue(s) required for the propagation of feature annotation.</text>
</comment>
<keyword evidence="1" id="KW-0520">NAD</keyword>
<evidence type="ECO:0000259" key="3">
    <source>
        <dbReference type="PROSITE" id="PS50305"/>
    </source>
</evidence>
<accession>A0ABR8SZZ0</accession>
<dbReference type="Gene3D" id="3.40.50.1220">
    <property type="entry name" value="TPP-binding domain"/>
    <property type="match status" value="1"/>
</dbReference>
<protein>
    <submittedName>
        <fullName evidence="4">NAD-dependent protein deacetylase</fullName>
    </submittedName>
</protein>
<dbReference type="RefSeq" id="WP_191799875.1">
    <property type="nucleotide sequence ID" value="NZ_JACSQL010000004.1"/>
</dbReference>
<dbReference type="InterPro" id="IPR029035">
    <property type="entry name" value="DHS-like_NAD/FAD-binding_dom"/>
</dbReference>
<proteinExistence type="predicted"/>
<dbReference type="EMBL" id="JACSQL010000004">
    <property type="protein sequence ID" value="MBD7968624.1"/>
    <property type="molecule type" value="Genomic_DNA"/>
</dbReference>
<gene>
    <name evidence="4" type="ORF">H9647_11180</name>
</gene>
<feature type="binding site" evidence="2">
    <location>
        <position position="177"/>
    </location>
    <ligand>
        <name>Zn(2+)</name>
        <dbReference type="ChEBI" id="CHEBI:29105"/>
    </ligand>
</feature>
<organism evidence="4 5">
    <name type="scientific">Paenibacillus gallinarum</name>
    <dbReference type="NCBI Taxonomy" id="2762232"/>
    <lineage>
        <taxon>Bacteria</taxon>
        <taxon>Bacillati</taxon>
        <taxon>Bacillota</taxon>
        <taxon>Bacilli</taxon>
        <taxon>Bacillales</taxon>
        <taxon>Paenibacillaceae</taxon>
        <taxon>Paenibacillus</taxon>
    </lineage>
</organism>
<feature type="binding site" evidence="2">
    <location>
        <position position="143"/>
    </location>
    <ligand>
        <name>Zn(2+)</name>
        <dbReference type="ChEBI" id="CHEBI:29105"/>
    </ligand>
</feature>
<feature type="domain" description="Deacetylase sirtuin-type" evidence="3">
    <location>
        <begin position="1"/>
        <end position="285"/>
    </location>
</feature>
<feature type="binding site" evidence="2">
    <location>
        <position position="174"/>
    </location>
    <ligand>
        <name>Zn(2+)</name>
        <dbReference type="ChEBI" id="CHEBI:29105"/>
    </ligand>
</feature>
<evidence type="ECO:0000256" key="1">
    <source>
        <dbReference type="ARBA" id="ARBA00023027"/>
    </source>
</evidence>
<comment type="caution">
    <text evidence="4">The sequence shown here is derived from an EMBL/GenBank/DDBJ whole genome shotgun (WGS) entry which is preliminary data.</text>
</comment>
<feature type="binding site" evidence="2">
    <location>
        <position position="139"/>
    </location>
    <ligand>
        <name>Zn(2+)</name>
        <dbReference type="ChEBI" id="CHEBI:29105"/>
    </ligand>
</feature>
<name>A0ABR8SZZ0_9BACL</name>
<keyword evidence="2" id="KW-0479">Metal-binding</keyword>
<evidence type="ECO:0000313" key="4">
    <source>
        <dbReference type="EMBL" id="MBD7968624.1"/>
    </source>
</evidence>
<sequence>MLLQQNNIDILLQKMEEADAIVVGGAAGMSEAAGYSYYQTGELFNKHFGEFAKKYGIENLFYGFYHPFPTKEERWAYLATLYQKGVHELEAGQPYLDLEKLLEGKNYFIVTTNQDAQFSKVFPQDKVAPIQGDSRYFQCNDRCHDHVYFNKDMVEKMFENMEGTSIPTELIPTCPKCGGDMEPWVRSYVFLEGTAYRTELKKYNEFLIKNKDKKVLFLELGVGKMTPMFIKEPFWNMTYNWPDAYYITINPNDAILPVELIDKGLAIHEDIAKVLKTAVNEQEKRAGNIE</sequence>
<keyword evidence="2" id="KW-0862">Zinc</keyword>
<keyword evidence="5" id="KW-1185">Reference proteome</keyword>
<dbReference type="PROSITE" id="PS50305">
    <property type="entry name" value="SIRTUIN"/>
    <property type="match status" value="1"/>
</dbReference>